<keyword evidence="22" id="KW-1185">Reference proteome</keyword>
<keyword evidence="6" id="KW-1003">Cell membrane</keyword>
<dbReference type="PANTHER" id="PTHR16631">
    <property type="entry name" value="GLUCAN 1,3-BETA-GLUCOSIDASE"/>
    <property type="match status" value="1"/>
</dbReference>
<evidence type="ECO:0000313" key="22">
    <source>
        <dbReference type="Proteomes" id="UP000285301"/>
    </source>
</evidence>
<dbReference type="GO" id="GO:0005886">
    <property type="term" value="C:plasma membrane"/>
    <property type="evidence" value="ECO:0007669"/>
    <property type="project" value="UniProtKB-SubCell"/>
</dbReference>
<evidence type="ECO:0000256" key="4">
    <source>
        <dbReference type="ARBA" id="ARBA00008773"/>
    </source>
</evidence>
<evidence type="ECO:0000313" key="20">
    <source>
        <dbReference type="EMBL" id="RWS01781.1"/>
    </source>
</evidence>
<dbReference type="InterPro" id="IPR017853">
    <property type="entry name" value="GH"/>
</dbReference>
<keyword evidence="9" id="KW-0732">Signal</keyword>
<evidence type="ECO:0000256" key="15">
    <source>
        <dbReference type="ARBA" id="ARBA00023326"/>
    </source>
</evidence>
<evidence type="ECO:0000256" key="18">
    <source>
        <dbReference type="ARBA" id="ARBA00043078"/>
    </source>
</evidence>
<protein>
    <recommendedName>
        <fullName evidence="5">glucan endo-1,3-beta-D-glucosidase</fullName>
        <ecNumber evidence="5">3.2.1.39</ecNumber>
    </recommendedName>
    <alternativeName>
        <fullName evidence="18">Endo-1,3-beta-glucanase btgC</fullName>
    </alternativeName>
    <alternativeName>
        <fullName evidence="17">Laminarinase btgC</fullName>
    </alternativeName>
</protein>
<keyword evidence="11" id="KW-0472">Membrane</keyword>
<dbReference type="PANTHER" id="PTHR16631:SF17">
    <property type="entry name" value="GLUCAN ENDO-1,3-BETA-GLUCOSIDASE BTGC"/>
    <property type="match status" value="1"/>
</dbReference>
<sequence length="320" mass="36231">MLSINFDRNYIGVAFSPYTKQTVNGQLHFFNNSDITDVKRQLAAISSRFNRIATYGMGTAFYNRFKDWDKADSNCLIAKAAAEINAQIGRKIFTISQGVYQKPNDELQRIEIERAFRAAEYANRVFPGTVESIIFTNEYFTENSRGLQVLEMIRSNKERARQLGLAIGTRTHVGGHILNPCSPSFAALKSIVEISDIIMCNIYPTSVTARASVDIAVETVTQFYWALRNCFTNINPKIKVIIGESGWASQGKTSNDTPTSVSNLVNYWTKLGHWASFNKIPIYFFEAIDEPWKGDINSAEAHFGWWIRNGDTFVEKACFY</sequence>
<reference evidence="20" key="2">
    <citation type="submission" date="2018-11" db="EMBL/GenBank/DDBJ databases">
        <title>Trombidioid mite genomics.</title>
        <authorList>
            <person name="Dong X."/>
        </authorList>
    </citation>
    <scope>NUCLEOTIDE SEQUENCE</scope>
    <source>
        <strain evidence="20">UoL-WK</strain>
    </source>
</reference>
<comment type="similarity">
    <text evidence="4 19">Belongs to the glycosyl hydrolase 17 family.</text>
</comment>
<dbReference type="EMBL" id="NCKU01007693">
    <property type="protein sequence ID" value="RWS02453.1"/>
    <property type="molecule type" value="Genomic_DNA"/>
</dbReference>
<keyword evidence="13" id="KW-0119">Carbohydrate metabolism</keyword>
<dbReference type="GO" id="GO:0071555">
    <property type="term" value="P:cell wall organization"/>
    <property type="evidence" value="ECO:0007669"/>
    <property type="project" value="UniProtKB-KW"/>
</dbReference>
<evidence type="ECO:0000256" key="10">
    <source>
        <dbReference type="ARBA" id="ARBA00022801"/>
    </source>
</evidence>
<dbReference type="InterPro" id="IPR050732">
    <property type="entry name" value="Beta-glucan_modifiers"/>
</dbReference>
<keyword evidence="8" id="KW-0964">Secreted</keyword>
<evidence type="ECO:0000256" key="5">
    <source>
        <dbReference type="ARBA" id="ARBA00012780"/>
    </source>
</evidence>
<name>A0A3S3RJB1_9ACAR</name>
<dbReference type="OrthoDB" id="7769663at2759"/>
<keyword evidence="10" id="KW-0378">Hydrolase</keyword>
<keyword evidence="12" id="KW-0325">Glycoprotein</keyword>
<dbReference type="GO" id="GO:0000272">
    <property type="term" value="P:polysaccharide catabolic process"/>
    <property type="evidence" value="ECO:0007669"/>
    <property type="project" value="UniProtKB-KW"/>
</dbReference>
<organism evidence="20 22">
    <name type="scientific">Dinothrombium tinctorium</name>
    <dbReference type="NCBI Taxonomy" id="1965070"/>
    <lineage>
        <taxon>Eukaryota</taxon>
        <taxon>Metazoa</taxon>
        <taxon>Ecdysozoa</taxon>
        <taxon>Arthropoda</taxon>
        <taxon>Chelicerata</taxon>
        <taxon>Arachnida</taxon>
        <taxon>Acari</taxon>
        <taxon>Acariformes</taxon>
        <taxon>Trombidiformes</taxon>
        <taxon>Prostigmata</taxon>
        <taxon>Anystina</taxon>
        <taxon>Parasitengona</taxon>
        <taxon>Trombidioidea</taxon>
        <taxon>Trombidiidae</taxon>
        <taxon>Dinothrombium</taxon>
    </lineage>
</organism>
<dbReference type="EMBL" id="NCKU01008634">
    <property type="protein sequence ID" value="RWS01781.1"/>
    <property type="molecule type" value="Genomic_DNA"/>
</dbReference>
<keyword evidence="14" id="KW-0961">Cell wall biogenesis/degradation</keyword>
<comment type="function">
    <text evidence="16">Glucanases play a role in cell expansion during growth, in cell-cell fusion during mating, and in spore release during sporulation. This enzyme may be involved in beta-glucan degradation. Active on laminarin and lichenan.</text>
</comment>
<comment type="catalytic activity">
    <reaction evidence="1">
        <text>Hydrolysis of (1-&gt;3)-beta-D-glucosidic linkages in (1-&gt;3)-beta-D-glucans.</text>
        <dbReference type="EC" id="3.2.1.39"/>
    </reaction>
</comment>
<evidence type="ECO:0000256" key="7">
    <source>
        <dbReference type="ARBA" id="ARBA00022512"/>
    </source>
</evidence>
<evidence type="ECO:0000256" key="6">
    <source>
        <dbReference type="ARBA" id="ARBA00022475"/>
    </source>
</evidence>
<dbReference type="EC" id="3.2.1.39" evidence="5"/>
<dbReference type="InterPro" id="IPR000490">
    <property type="entry name" value="Glyco_hydro_17"/>
</dbReference>
<reference evidence="20 22" key="1">
    <citation type="journal article" date="2018" name="Gigascience">
        <title>Genomes of trombidid mites reveal novel predicted allergens and laterally-transferred genes associated with secondary metabolism.</title>
        <authorList>
            <person name="Dong X."/>
            <person name="Chaisiri K."/>
            <person name="Xia D."/>
            <person name="Armstrong S.D."/>
            <person name="Fang Y."/>
            <person name="Donnelly M.J."/>
            <person name="Kadowaki T."/>
            <person name="McGarry J.W."/>
            <person name="Darby A.C."/>
            <person name="Makepeace B.L."/>
        </authorList>
    </citation>
    <scope>NUCLEOTIDE SEQUENCE [LARGE SCALE GENOMIC DNA]</scope>
    <source>
        <strain evidence="20">UoL-WK</strain>
    </source>
</reference>
<evidence type="ECO:0000256" key="16">
    <source>
        <dbReference type="ARBA" id="ARBA00037649"/>
    </source>
</evidence>
<dbReference type="SUPFAM" id="SSF51445">
    <property type="entry name" value="(Trans)glycosidases"/>
    <property type="match status" value="1"/>
</dbReference>
<dbReference type="AlphaFoldDB" id="A0A3S3RJB1"/>
<evidence type="ECO:0000256" key="12">
    <source>
        <dbReference type="ARBA" id="ARBA00023180"/>
    </source>
</evidence>
<evidence type="ECO:0000256" key="1">
    <source>
        <dbReference type="ARBA" id="ARBA00000382"/>
    </source>
</evidence>
<evidence type="ECO:0000256" key="3">
    <source>
        <dbReference type="ARBA" id="ARBA00004236"/>
    </source>
</evidence>
<evidence type="ECO:0000256" key="8">
    <source>
        <dbReference type="ARBA" id="ARBA00022525"/>
    </source>
</evidence>
<evidence type="ECO:0000256" key="19">
    <source>
        <dbReference type="RuleBase" id="RU004335"/>
    </source>
</evidence>
<evidence type="ECO:0000256" key="17">
    <source>
        <dbReference type="ARBA" id="ARBA00042373"/>
    </source>
</evidence>
<evidence type="ECO:0000313" key="21">
    <source>
        <dbReference type="EMBL" id="RWS02453.1"/>
    </source>
</evidence>
<gene>
    <name evidence="21" type="ORF">B4U79_16615</name>
    <name evidence="20" type="ORF">B4U79_16684</name>
</gene>
<evidence type="ECO:0000256" key="9">
    <source>
        <dbReference type="ARBA" id="ARBA00022729"/>
    </source>
</evidence>
<dbReference type="Pfam" id="PF00332">
    <property type="entry name" value="Glyco_hydro_17"/>
    <property type="match status" value="1"/>
</dbReference>
<evidence type="ECO:0000256" key="13">
    <source>
        <dbReference type="ARBA" id="ARBA00023277"/>
    </source>
</evidence>
<comment type="caution">
    <text evidence="20">The sequence shown here is derived from an EMBL/GenBank/DDBJ whole genome shotgun (WGS) entry which is preliminary data.</text>
</comment>
<proteinExistence type="inferred from homology"/>
<evidence type="ECO:0000256" key="11">
    <source>
        <dbReference type="ARBA" id="ARBA00023136"/>
    </source>
</evidence>
<evidence type="ECO:0000256" key="2">
    <source>
        <dbReference type="ARBA" id="ARBA00004191"/>
    </source>
</evidence>
<evidence type="ECO:0000256" key="14">
    <source>
        <dbReference type="ARBA" id="ARBA00023316"/>
    </source>
</evidence>
<keyword evidence="7" id="KW-0134">Cell wall</keyword>
<accession>A0A3S3RJB1</accession>
<comment type="subcellular location">
    <subcellularLocation>
        <location evidence="3">Cell membrane</location>
    </subcellularLocation>
    <subcellularLocation>
        <location evidence="2">Secreted</location>
        <location evidence="2">Cell wall</location>
    </subcellularLocation>
</comment>
<dbReference type="Gene3D" id="3.20.20.80">
    <property type="entry name" value="Glycosidases"/>
    <property type="match status" value="1"/>
</dbReference>
<keyword evidence="15" id="KW-0624">Polysaccharide degradation</keyword>
<dbReference type="GO" id="GO:0042973">
    <property type="term" value="F:glucan endo-1,3-beta-D-glucosidase activity"/>
    <property type="evidence" value="ECO:0007669"/>
    <property type="project" value="UniProtKB-EC"/>
</dbReference>
<dbReference type="Proteomes" id="UP000285301">
    <property type="component" value="Unassembled WGS sequence"/>
</dbReference>